<dbReference type="GlyGen" id="G3HPF5">
    <property type="glycosylation" value="1 site"/>
</dbReference>
<accession>G3HPF5</accession>
<proteinExistence type="predicted"/>
<evidence type="ECO:0000313" key="2">
    <source>
        <dbReference type="Proteomes" id="UP000001075"/>
    </source>
</evidence>
<reference evidence="2" key="1">
    <citation type="journal article" date="2011" name="Nat. Biotechnol.">
        <title>The genomic sequence of the Chinese hamster ovary (CHO)-K1 cell line.</title>
        <authorList>
            <person name="Xu X."/>
            <person name="Nagarajan H."/>
            <person name="Lewis N.E."/>
            <person name="Pan S."/>
            <person name="Cai Z."/>
            <person name="Liu X."/>
            <person name="Chen W."/>
            <person name="Xie M."/>
            <person name="Wang W."/>
            <person name="Hammond S."/>
            <person name="Andersen M.R."/>
            <person name="Neff N."/>
            <person name="Passarelli B."/>
            <person name="Koh W."/>
            <person name="Fan H.C."/>
            <person name="Wang J."/>
            <person name="Gui Y."/>
            <person name="Lee K.H."/>
            <person name="Betenbaugh M.J."/>
            <person name="Quake S.R."/>
            <person name="Famili I."/>
            <person name="Palsson B.O."/>
            <person name="Wang J."/>
        </authorList>
    </citation>
    <scope>NUCLEOTIDE SEQUENCE [LARGE SCALE GENOMIC DNA]</scope>
    <source>
        <strain evidence="2">CHO K1 cell line</strain>
    </source>
</reference>
<dbReference type="InParanoid" id="G3HPF5"/>
<dbReference type="Proteomes" id="UP000001075">
    <property type="component" value="Unassembled WGS sequence"/>
</dbReference>
<protein>
    <submittedName>
        <fullName evidence="1">Uncharacterized protein</fullName>
    </submittedName>
</protein>
<evidence type="ECO:0000313" key="1">
    <source>
        <dbReference type="EMBL" id="EGW05356.1"/>
    </source>
</evidence>
<sequence length="62" mass="6841">MWCCPGFESPLSLWWPAPPQPPGHFPRSQPCFLWVVSPTSASAPSSPCSHPLTLFPRTAQVH</sequence>
<dbReference type="EMBL" id="JH000571">
    <property type="protein sequence ID" value="EGW05356.1"/>
    <property type="molecule type" value="Genomic_DNA"/>
</dbReference>
<gene>
    <name evidence="1" type="ORF">I79_012667</name>
</gene>
<dbReference type="AlphaFoldDB" id="G3HPF5"/>
<organism evidence="1 2">
    <name type="scientific">Cricetulus griseus</name>
    <name type="common">Chinese hamster</name>
    <name type="synonym">Cricetulus barabensis griseus</name>
    <dbReference type="NCBI Taxonomy" id="10029"/>
    <lineage>
        <taxon>Eukaryota</taxon>
        <taxon>Metazoa</taxon>
        <taxon>Chordata</taxon>
        <taxon>Craniata</taxon>
        <taxon>Vertebrata</taxon>
        <taxon>Euteleostomi</taxon>
        <taxon>Mammalia</taxon>
        <taxon>Eutheria</taxon>
        <taxon>Euarchontoglires</taxon>
        <taxon>Glires</taxon>
        <taxon>Rodentia</taxon>
        <taxon>Myomorpha</taxon>
        <taxon>Muroidea</taxon>
        <taxon>Cricetidae</taxon>
        <taxon>Cricetinae</taxon>
        <taxon>Cricetulus</taxon>
    </lineage>
</organism>
<name>G3HPF5_CRIGR</name>